<proteinExistence type="predicted"/>
<reference evidence="1" key="1">
    <citation type="submission" date="2021-02" db="EMBL/GenBank/DDBJ databases">
        <authorList>
            <person name="Nowell W R."/>
        </authorList>
    </citation>
    <scope>NUCLEOTIDE SEQUENCE</scope>
</reference>
<dbReference type="Proteomes" id="UP000681967">
    <property type="component" value="Unassembled WGS sequence"/>
</dbReference>
<dbReference type="Proteomes" id="UP000681720">
    <property type="component" value="Unassembled WGS sequence"/>
</dbReference>
<dbReference type="EMBL" id="CAJOBJ010261621">
    <property type="protein sequence ID" value="CAF5114269.1"/>
    <property type="molecule type" value="Genomic_DNA"/>
</dbReference>
<evidence type="ECO:0000313" key="1">
    <source>
        <dbReference type="EMBL" id="CAF4942586.1"/>
    </source>
</evidence>
<organism evidence="1 3">
    <name type="scientific">Rotaria magnacalcarata</name>
    <dbReference type="NCBI Taxonomy" id="392030"/>
    <lineage>
        <taxon>Eukaryota</taxon>
        <taxon>Metazoa</taxon>
        <taxon>Spiralia</taxon>
        <taxon>Gnathifera</taxon>
        <taxon>Rotifera</taxon>
        <taxon>Eurotatoria</taxon>
        <taxon>Bdelloidea</taxon>
        <taxon>Philodinida</taxon>
        <taxon>Philodinidae</taxon>
        <taxon>Rotaria</taxon>
    </lineage>
</organism>
<dbReference type="AlphaFoldDB" id="A0A8S3D2D1"/>
<evidence type="ECO:0000313" key="3">
    <source>
        <dbReference type="Proteomes" id="UP000681967"/>
    </source>
</evidence>
<accession>A0A8S3D2D1</accession>
<gene>
    <name evidence="1" type="ORF">BYL167_LOCUS53711</name>
    <name evidence="2" type="ORF">GIL414_LOCUS63277</name>
</gene>
<feature type="non-terminal residue" evidence="1">
    <location>
        <position position="1"/>
    </location>
</feature>
<evidence type="ECO:0000313" key="2">
    <source>
        <dbReference type="EMBL" id="CAF5114269.1"/>
    </source>
</evidence>
<name>A0A8S3D2D1_9BILA</name>
<protein>
    <submittedName>
        <fullName evidence="1">Uncharacterized protein</fullName>
    </submittedName>
</protein>
<dbReference type="EMBL" id="CAJOBH010182409">
    <property type="protein sequence ID" value="CAF4942586.1"/>
    <property type="molecule type" value="Genomic_DNA"/>
</dbReference>
<sequence>NIRMECAKLHSRLADSKREVLSRRPSNEQTQLLSILDAMIAVS</sequence>
<comment type="caution">
    <text evidence="1">The sequence shown here is derived from an EMBL/GenBank/DDBJ whole genome shotgun (WGS) entry which is preliminary data.</text>
</comment>